<dbReference type="AlphaFoldDB" id="A0A7G7VKR9"/>
<sequence length="361" mass="40951">MTLPYQCPDCGTELGYKGLCWRCRTAANRRAALAWTPEELSAKEQEIIAQIEDVPDDFWYLLCCRGRLAPEIPRAALAARSFWPSALYYHAPTDVRDGLIAALMETDAAHEANELMMCLGMQGDDQSLAALLALERNPRPWHGKLHVEPSVYAQCGGWTFDREGRRRTLNYDTCYTLVHAASEEELCRSPVRIARPREENCPHCGSRMADMLVLDGRDARLRFLGIDGILTATCCPNCVAYAEPILSRYTLDGGSEVLSYEDTGDTTYIEEELVRIFENDLILGETPVPLFYGARFEDTCTLGGFALWWQDWEYTACPDCGQPMKYLMQIHWEALTDYMEGTLYIEFCPDCQLVSMQHQQT</sequence>
<dbReference type="Proteomes" id="UP000515480">
    <property type="component" value="Chromosome"/>
</dbReference>
<evidence type="ECO:0000313" key="1">
    <source>
        <dbReference type="EMBL" id="QNH54712.1"/>
    </source>
</evidence>
<evidence type="ECO:0000313" key="2">
    <source>
        <dbReference type="Proteomes" id="UP000515480"/>
    </source>
</evidence>
<dbReference type="KEGG" id="stim:H1B31_01760"/>
<keyword evidence="2" id="KW-1185">Reference proteome</keyword>
<name>A0A7G7VKR9_9FIRM</name>
<dbReference type="RefSeq" id="WP_185980654.1">
    <property type="nucleotide sequence ID" value="NZ_CP060204.1"/>
</dbReference>
<evidence type="ECO:0008006" key="3">
    <source>
        <dbReference type="Google" id="ProtNLM"/>
    </source>
</evidence>
<dbReference type="EMBL" id="CP060204">
    <property type="protein sequence ID" value="QNH54712.1"/>
    <property type="molecule type" value="Genomic_DNA"/>
</dbReference>
<accession>A0A7G7VKR9</accession>
<reference evidence="1 2" key="1">
    <citation type="submission" date="2020-07" db="EMBL/GenBank/DDBJ databases">
        <title>Complete genome and description of Selenomonas timonensis sp. nov., a new bacterium isolated from a gingivitis subject.</title>
        <authorList>
            <person name="Antezack A."/>
        </authorList>
    </citation>
    <scope>NUCLEOTIDE SEQUENCE [LARGE SCALE GENOMIC DNA]</scope>
    <source>
        <strain evidence="1 2">Marseille-Q3039</strain>
    </source>
</reference>
<gene>
    <name evidence="1" type="ORF">H1B31_01760</name>
</gene>
<proteinExistence type="predicted"/>
<protein>
    <recommendedName>
        <fullName evidence="3">DUF1963 domain-containing protein</fullName>
    </recommendedName>
</protein>
<organism evidence="1 2">
    <name type="scientific">Selenomonas timonae</name>
    <dbReference type="NCBI Taxonomy" id="2754044"/>
    <lineage>
        <taxon>Bacteria</taxon>
        <taxon>Bacillati</taxon>
        <taxon>Bacillota</taxon>
        <taxon>Negativicutes</taxon>
        <taxon>Selenomonadales</taxon>
        <taxon>Selenomonadaceae</taxon>
        <taxon>Selenomonas</taxon>
    </lineage>
</organism>